<organism evidence="1 2">
    <name type="scientific">Actinokineospora soli</name>
    <dbReference type="NCBI Taxonomy" id="1048753"/>
    <lineage>
        <taxon>Bacteria</taxon>
        <taxon>Bacillati</taxon>
        <taxon>Actinomycetota</taxon>
        <taxon>Actinomycetes</taxon>
        <taxon>Pseudonocardiales</taxon>
        <taxon>Pseudonocardiaceae</taxon>
        <taxon>Actinokineospora</taxon>
    </lineage>
</organism>
<comment type="caution">
    <text evidence="1">The sequence shown here is derived from an EMBL/GenBank/DDBJ whole genome shotgun (WGS) entry which is preliminary data.</text>
</comment>
<dbReference type="Proteomes" id="UP001596512">
    <property type="component" value="Unassembled WGS sequence"/>
</dbReference>
<evidence type="ECO:0000313" key="1">
    <source>
        <dbReference type="EMBL" id="MFC7613737.1"/>
    </source>
</evidence>
<name>A0ABW2TJ05_9PSEU</name>
<proteinExistence type="predicted"/>
<protein>
    <submittedName>
        <fullName evidence="1">Uncharacterized protein</fullName>
    </submittedName>
</protein>
<keyword evidence="2" id="KW-1185">Reference proteome</keyword>
<evidence type="ECO:0000313" key="2">
    <source>
        <dbReference type="Proteomes" id="UP001596512"/>
    </source>
</evidence>
<gene>
    <name evidence="1" type="ORF">ACFQV2_09280</name>
</gene>
<sequence>MSWADFYRRRDALDAVLELARHNPEGPLPFPVQAAAEFADQGEALLALHYRWTVRLTGRVGMAQAEAERDPGIDPVDAVAQAWRATAAEFPVLRRVLDSNADNFGGVLRQAVESEQRMLALAAGLADITEPADEITRVGAAYLALVRTAPSRDRHKVNRVEQFLRRLVHSA</sequence>
<reference evidence="2" key="1">
    <citation type="journal article" date="2019" name="Int. J. Syst. Evol. Microbiol.">
        <title>The Global Catalogue of Microorganisms (GCM) 10K type strain sequencing project: providing services to taxonomists for standard genome sequencing and annotation.</title>
        <authorList>
            <consortium name="The Broad Institute Genomics Platform"/>
            <consortium name="The Broad Institute Genome Sequencing Center for Infectious Disease"/>
            <person name="Wu L."/>
            <person name="Ma J."/>
        </authorList>
    </citation>
    <scope>NUCLEOTIDE SEQUENCE [LARGE SCALE GENOMIC DNA]</scope>
    <source>
        <strain evidence="2">JCM 17695</strain>
    </source>
</reference>
<dbReference type="EMBL" id="JBHTEY010000004">
    <property type="protein sequence ID" value="MFC7613737.1"/>
    <property type="molecule type" value="Genomic_DNA"/>
</dbReference>
<accession>A0ABW2TJ05</accession>